<evidence type="ECO:0000313" key="6">
    <source>
        <dbReference type="Proteomes" id="UP001243496"/>
    </source>
</evidence>
<dbReference type="PANTHER" id="PTHR43293">
    <property type="entry name" value="ACETATE COA-TRANSFERASE YDIF"/>
    <property type="match status" value="1"/>
</dbReference>
<evidence type="ECO:0000256" key="2">
    <source>
        <dbReference type="ARBA" id="ARBA00022679"/>
    </source>
</evidence>
<evidence type="ECO:0000256" key="4">
    <source>
        <dbReference type="PIRSR" id="PIRSR000858-1"/>
    </source>
</evidence>
<dbReference type="Gene3D" id="3.40.1080.10">
    <property type="entry name" value="Glutaconate Coenzyme A-transferase"/>
    <property type="match status" value="2"/>
</dbReference>
<organism evidence="5 6">
    <name type="scientific">Anaerostipes hadrus</name>
    <dbReference type="NCBI Taxonomy" id="649756"/>
    <lineage>
        <taxon>Bacteria</taxon>
        <taxon>Bacillati</taxon>
        <taxon>Bacillota</taxon>
        <taxon>Clostridia</taxon>
        <taxon>Lachnospirales</taxon>
        <taxon>Lachnospiraceae</taxon>
        <taxon>Anaerostipes</taxon>
    </lineage>
</organism>
<dbReference type="InterPro" id="IPR004165">
    <property type="entry name" value="CoA_trans_fam_I"/>
</dbReference>
<protein>
    <submittedName>
        <fullName evidence="5">CoA-transferase</fullName>
        <ecNumber evidence="5">2.8.3.-</ecNumber>
    </submittedName>
</protein>
<dbReference type="RefSeq" id="WP_212384850.1">
    <property type="nucleotide sequence ID" value="NZ_CP132968.1"/>
</dbReference>
<accession>A0AAQ3GNB2</accession>
<dbReference type="GeneID" id="92741443"/>
<feature type="active site" description="5-glutamyl coenzyme A thioester intermediate" evidence="4">
    <location>
        <position position="329"/>
    </location>
</feature>
<gene>
    <name evidence="5" type="ORF">RBI15_08590</name>
</gene>
<dbReference type="SMART" id="SM00882">
    <property type="entry name" value="CoA_trans"/>
    <property type="match status" value="1"/>
</dbReference>
<dbReference type="AlphaFoldDB" id="A0AAQ3GNB2"/>
<comment type="similarity">
    <text evidence="1 3">Belongs to the 3-oxoacid CoA-transferase family.</text>
</comment>
<name>A0AAQ3GNB2_ANAHA</name>
<proteinExistence type="inferred from homology"/>
<dbReference type="InterPro" id="IPR014388">
    <property type="entry name" value="3-oxoacid_CoA-transferase"/>
</dbReference>
<evidence type="ECO:0000256" key="3">
    <source>
        <dbReference type="PIRNR" id="PIRNR000858"/>
    </source>
</evidence>
<evidence type="ECO:0000313" key="5">
    <source>
        <dbReference type="EMBL" id="WMD15438.1"/>
    </source>
</evidence>
<dbReference type="InterPro" id="IPR037171">
    <property type="entry name" value="NagB/RpiA_transferase-like"/>
</dbReference>
<dbReference type="GO" id="GO:0008410">
    <property type="term" value="F:CoA-transferase activity"/>
    <property type="evidence" value="ECO:0007669"/>
    <property type="project" value="InterPro"/>
</dbReference>
<dbReference type="PIRSF" id="PIRSF000858">
    <property type="entry name" value="SCOT-t"/>
    <property type="match status" value="1"/>
</dbReference>
<dbReference type="EMBL" id="CP132968">
    <property type="protein sequence ID" value="WMD15438.1"/>
    <property type="molecule type" value="Genomic_DNA"/>
</dbReference>
<dbReference type="Proteomes" id="UP001243496">
    <property type="component" value="Chromosome"/>
</dbReference>
<dbReference type="Pfam" id="PF01144">
    <property type="entry name" value="CoA_trans"/>
    <property type="match status" value="1"/>
</dbReference>
<keyword evidence="2 3" id="KW-0808">Transferase</keyword>
<dbReference type="SUPFAM" id="SSF100950">
    <property type="entry name" value="NagB/RpiA/CoA transferase-like"/>
    <property type="match status" value="2"/>
</dbReference>
<dbReference type="EC" id="2.8.3.-" evidence="5"/>
<evidence type="ECO:0000256" key="1">
    <source>
        <dbReference type="ARBA" id="ARBA00007154"/>
    </source>
</evidence>
<dbReference type="PANTHER" id="PTHR43293:SF1">
    <property type="entry name" value="ACETATE COA-TRANSFERASE YDIF"/>
    <property type="match status" value="1"/>
</dbReference>
<dbReference type="GO" id="GO:0046952">
    <property type="term" value="P:ketone body catabolic process"/>
    <property type="evidence" value="ECO:0007669"/>
    <property type="project" value="InterPro"/>
</dbReference>
<reference evidence="5" key="1">
    <citation type="submission" date="2023-08" db="EMBL/GenBank/DDBJ databases">
        <title>Complete Genome Sequences of butyrate producing Anaerostipes hadrus strains BA1 and GIF7 isolated from the terminal ileum of a healthy lean male.</title>
        <authorList>
            <person name="Low A."/>
            <person name="Sheludchenko M."/>
            <person name="Cheng H.E."/>
            <person name="Koh X.Q."/>
            <person name="Lee J."/>
        </authorList>
    </citation>
    <scope>NUCLEOTIDE SEQUENCE</scope>
    <source>
        <strain evidence="5">BA1</strain>
    </source>
</reference>
<sequence length="530" mass="57596">MRKPERKGTKVPVMTAKEAVTYIKDNDSVAICGAGGGIVDPEVLIHALSERYEETGEPKDLTLWHATGLGDRNDRGMSPLAKKGLVKRVIGGHWGQSPRLAEMAERNEIEAYNFPQGIMAQLLRTAAAGQPGLLSHVGLNTFVDPRQKGGKLNDVTKEDLIKYTTLNGKEYLFYPTVPLDVCFIRATTVDSDGYASMEDEITYVDVLAMAQAVHNNGGLVILQAKRMVKAGTIHPRQVKVPGYLVDIVVINEKQEQLYNGSDAFFTGDYIAEEDDNASLPLDQRKVVARRALMEIGPGNVGNVGVGIADGIGTVAREEGVGEEFTLTVETGPVGGATAQGIFFGASINSKALMDMPAQFDFYDGGGLDVAFLSFAELDAKGNVNVHKFNGKIMGTGGFVNICSGSKKVVLCGTLRAGGLKTEVGNGQIKVAQEGRFEKMIPECEEITFSGEQALKQGQKVVYITERAVFELTEEGVVLTELAPGIDVEKDIIAQMGFKPIISKELKQMDERIFKDEKMNIREEFMNQSFK</sequence>